<dbReference type="AlphaFoldDB" id="A0A7Y9KVQ7"/>
<reference evidence="2 3" key="1">
    <citation type="submission" date="2020-07" db="EMBL/GenBank/DDBJ databases">
        <title>Sequencing the genomes of 1000 actinobacteria strains.</title>
        <authorList>
            <person name="Klenk H.-P."/>
        </authorList>
    </citation>
    <scope>NUCLEOTIDE SEQUENCE [LARGE SCALE GENOMIC DNA]</scope>
    <source>
        <strain evidence="2 3">DSM 41455</strain>
    </source>
</reference>
<name>A0A7Y9KVQ7_9ACTN</name>
<evidence type="ECO:0000256" key="1">
    <source>
        <dbReference type="SAM" id="MobiDB-lite"/>
    </source>
</evidence>
<evidence type="ECO:0000313" key="2">
    <source>
        <dbReference type="EMBL" id="NYE39118.1"/>
    </source>
</evidence>
<protein>
    <submittedName>
        <fullName evidence="2">Uncharacterized protein</fullName>
    </submittedName>
</protein>
<dbReference type="RefSeq" id="WP_173310257.1">
    <property type="nucleotide sequence ID" value="NZ_BAAAUE010000008.1"/>
</dbReference>
<organism evidence="2 3">
    <name type="scientific">Streptomyces fulvorobeus</name>
    <dbReference type="NCBI Taxonomy" id="284028"/>
    <lineage>
        <taxon>Bacteria</taxon>
        <taxon>Bacillati</taxon>
        <taxon>Actinomycetota</taxon>
        <taxon>Actinomycetes</taxon>
        <taxon>Kitasatosporales</taxon>
        <taxon>Streptomycetaceae</taxon>
        <taxon>Streptomyces</taxon>
    </lineage>
</organism>
<sequence>MQAPKGRATGPSLVIGGYVLLDLGHRRQQVPGEGHLGRMATASVHAPSER</sequence>
<comment type="caution">
    <text evidence="2">The sequence shown here is derived from an EMBL/GenBank/DDBJ whole genome shotgun (WGS) entry which is preliminary data.</text>
</comment>
<proteinExistence type="predicted"/>
<dbReference type="EMBL" id="JACCCF010000001">
    <property type="protein sequence ID" value="NYE39118.1"/>
    <property type="molecule type" value="Genomic_DNA"/>
</dbReference>
<accession>A0A7Y9KVQ7</accession>
<feature type="region of interest" description="Disordered" evidence="1">
    <location>
        <begin position="30"/>
        <end position="50"/>
    </location>
</feature>
<dbReference type="Proteomes" id="UP000530403">
    <property type="component" value="Unassembled WGS sequence"/>
</dbReference>
<gene>
    <name evidence="2" type="ORF">HEB29_000129</name>
</gene>
<evidence type="ECO:0000313" key="3">
    <source>
        <dbReference type="Proteomes" id="UP000530403"/>
    </source>
</evidence>